<dbReference type="AlphaFoldDB" id="A0A368X6D2"/>
<evidence type="ECO:0000313" key="2">
    <source>
        <dbReference type="EMBL" id="RCW63385.1"/>
    </source>
</evidence>
<accession>A0A368X6D2</accession>
<reference evidence="2 3" key="1">
    <citation type="submission" date="2018-07" db="EMBL/GenBank/DDBJ databases">
        <title>Genomic Encyclopedia of Type Strains, Phase IV (KMG-IV): sequencing the most valuable type-strain genomes for metagenomic binning, comparative biology and taxonomic classification.</title>
        <authorList>
            <person name="Goeker M."/>
        </authorList>
    </citation>
    <scope>NUCLEOTIDE SEQUENCE [LARGE SCALE GENOMIC DNA]</scope>
    <source>
        <strain evidence="2 3">DSM 27696</strain>
    </source>
</reference>
<feature type="transmembrane region" description="Helical" evidence="1">
    <location>
        <begin position="49"/>
        <end position="80"/>
    </location>
</feature>
<keyword evidence="3" id="KW-1185">Reference proteome</keyword>
<name>A0A368X6D2_9BACI</name>
<dbReference type="EMBL" id="QPJJ01000018">
    <property type="protein sequence ID" value="RCW63385.1"/>
    <property type="molecule type" value="Genomic_DNA"/>
</dbReference>
<dbReference type="RefSeq" id="WP_114354277.1">
    <property type="nucleotide sequence ID" value="NZ_QPJJ01000018.1"/>
</dbReference>
<keyword evidence="1" id="KW-0472">Membrane</keyword>
<keyword evidence="1" id="KW-0812">Transmembrane</keyword>
<evidence type="ECO:0000313" key="3">
    <source>
        <dbReference type="Proteomes" id="UP000252585"/>
    </source>
</evidence>
<keyword evidence="1" id="KW-1133">Transmembrane helix</keyword>
<organism evidence="2 3">
    <name type="scientific">Saliterribacillus persicus</name>
    <dbReference type="NCBI Taxonomy" id="930114"/>
    <lineage>
        <taxon>Bacteria</taxon>
        <taxon>Bacillati</taxon>
        <taxon>Bacillota</taxon>
        <taxon>Bacilli</taxon>
        <taxon>Bacillales</taxon>
        <taxon>Bacillaceae</taxon>
        <taxon>Saliterribacillus</taxon>
    </lineage>
</organism>
<protein>
    <submittedName>
        <fullName evidence="2">Uncharacterized protein</fullName>
    </submittedName>
</protein>
<comment type="caution">
    <text evidence="2">The sequence shown here is derived from an EMBL/GenBank/DDBJ whole genome shotgun (WGS) entry which is preliminary data.</text>
</comment>
<proteinExistence type="predicted"/>
<gene>
    <name evidence="2" type="ORF">DFR57_11852</name>
</gene>
<sequence length="116" mass="13714">MIKITLLIIAGIYIFMNGMMKGILQVKIQILDNTGYFAGQELQSNRINFFARWVVFLLVFFFIGWLEVIILIAINLISFFMSIYITKNKYFDSETDNLKPEVFKQEIENNPLYQKR</sequence>
<evidence type="ECO:0000256" key="1">
    <source>
        <dbReference type="SAM" id="Phobius"/>
    </source>
</evidence>
<dbReference type="Proteomes" id="UP000252585">
    <property type="component" value="Unassembled WGS sequence"/>
</dbReference>